<dbReference type="Proteomes" id="UP001061862">
    <property type="component" value="Plasmid p_unnamed1"/>
</dbReference>
<dbReference type="PANTHER" id="PTHR30348:SF4">
    <property type="entry name" value="DUF72 DOMAIN-CONTAINING PROTEIN"/>
    <property type="match status" value="1"/>
</dbReference>
<dbReference type="Pfam" id="PF01904">
    <property type="entry name" value="DUF72"/>
    <property type="match status" value="1"/>
</dbReference>
<dbReference type="EMBL" id="CP104964">
    <property type="protein sequence ID" value="UXN67874.1"/>
    <property type="molecule type" value="Genomic_DNA"/>
</dbReference>
<reference evidence="2 3" key="1">
    <citation type="submission" date="2022-09" db="EMBL/GenBank/DDBJ databases">
        <title>Interaction between co-microsymbionts with complementary sets of symbiotic genes in legume-rhizobium systems.</title>
        <authorList>
            <person name="Safronova V."/>
            <person name="Sazanova A."/>
            <person name="Afonin A."/>
            <person name="Chirak E."/>
        </authorList>
    </citation>
    <scope>NUCLEOTIDE SEQUENCE [LARGE SCALE GENOMIC DNA]</scope>
    <source>
        <strain evidence="2 3">A18/4-1</strain>
        <plasmid evidence="2 3">p_unnamed1</plasmid>
    </source>
</reference>
<protein>
    <submittedName>
        <fullName evidence="2">DUF72 domain-containing protein</fullName>
    </submittedName>
</protein>
<keyword evidence="2" id="KW-0614">Plasmid</keyword>
<geneLocation type="plasmid" evidence="2 3">
    <name>p_unnamed1</name>
</geneLocation>
<keyword evidence="3" id="KW-1185">Reference proteome</keyword>
<dbReference type="Gene3D" id="3.20.20.410">
    <property type="entry name" value="Protein of unknown function UPF0759"/>
    <property type="match status" value="1"/>
</dbReference>
<name>A0ABY6C6V7_9HYPH</name>
<dbReference type="InterPro" id="IPR036520">
    <property type="entry name" value="UPF0759_sf"/>
</dbReference>
<evidence type="ECO:0000313" key="2">
    <source>
        <dbReference type="EMBL" id="UXN67874.1"/>
    </source>
</evidence>
<gene>
    <name evidence="2" type="ORF">N8A98_02095</name>
</gene>
<dbReference type="InterPro" id="IPR002763">
    <property type="entry name" value="DUF72"/>
</dbReference>
<feature type="region of interest" description="Disordered" evidence="1">
    <location>
        <begin position="1"/>
        <end position="21"/>
    </location>
</feature>
<dbReference type="RefSeq" id="WP_262165393.1">
    <property type="nucleotide sequence ID" value="NZ_CP104964.1"/>
</dbReference>
<proteinExistence type="predicted"/>
<dbReference type="SUPFAM" id="SSF117396">
    <property type="entry name" value="TM1631-like"/>
    <property type="match status" value="1"/>
</dbReference>
<organism evidence="2 3">
    <name type="scientific">Devosia neptuniae</name>
    <dbReference type="NCBI Taxonomy" id="191302"/>
    <lineage>
        <taxon>Bacteria</taxon>
        <taxon>Pseudomonadati</taxon>
        <taxon>Pseudomonadota</taxon>
        <taxon>Alphaproteobacteria</taxon>
        <taxon>Hyphomicrobiales</taxon>
        <taxon>Devosiaceae</taxon>
        <taxon>Devosia</taxon>
    </lineage>
</organism>
<evidence type="ECO:0000256" key="1">
    <source>
        <dbReference type="SAM" id="MobiDB-lite"/>
    </source>
</evidence>
<accession>A0ABY6C6V7</accession>
<sequence>MTGPLTPDERRAKKAQKRIKQRESTILRASKMHKARLLAEDGPPRKTTIPPALNIGCSGWFYWHLKGTFYPTQMPTKDWFSYYADHFRTVELNAPFYSWPTLGAVRSWRKQAEGRDMIYTVKVSDLITHVCKFEDTGTLVRDFGYIADLLGPMMGCFLFQLPPSYHYSPDRLQQILEQMDPARRNVIEFRHTSWWRDEVYAAFEKAEAIFCSCSGPRLPDELIKTADDIYIRFHGIERWYRHDYSEEELFVWAQRIRSAGAERAWIYFNNDFDGYAVKNAMMLSKILSTV</sequence>
<dbReference type="PANTHER" id="PTHR30348">
    <property type="entry name" value="UNCHARACTERIZED PROTEIN YECE"/>
    <property type="match status" value="1"/>
</dbReference>
<evidence type="ECO:0000313" key="3">
    <source>
        <dbReference type="Proteomes" id="UP001061862"/>
    </source>
</evidence>